<dbReference type="Proteomes" id="UP001151760">
    <property type="component" value="Unassembled WGS sequence"/>
</dbReference>
<reference evidence="3" key="1">
    <citation type="journal article" date="2022" name="Int. J. Mol. Sci.">
        <title>Draft Genome of Tanacetum Coccineum: Genomic Comparison of Closely Related Tanacetum-Family Plants.</title>
        <authorList>
            <person name="Yamashiro T."/>
            <person name="Shiraishi A."/>
            <person name="Nakayama K."/>
            <person name="Satake H."/>
        </authorList>
    </citation>
    <scope>NUCLEOTIDE SEQUENCE</scope>
</reference>
<sequence>MVEDIPIDTKAKYTSTDGDPLPDPSLYQTLVSSLVYLTVTGLDISYAVHIKSKKQDVISKSSTEVEYRAMAVTTSKIVWLHWLLADMGVPINHATPLHCDNRSVIQIARNSVFHERTKHIEIDCLDLSFNLIWFALIWLTLVSMDTSKNVLKSDTSLFEQFQKFVDMYAKFKIILDLLEQHKKFLALHPHAMSTSYNKELTSSFFKWILDSGATHHMSNILLQFISLSLNSLKSIMAANGESMPLAGIGSVDTPSVSLSDVYYIPSLTMNLASVSKICDSGGDVNFSVSDCSIYDRETHEMVRTGHRQGYLYILDHFRNIHDTTSSSVDLSSIWLNCFSSTFYLWHSRLGYVSGSRLRFLASTGVLGDLETHDISDYSGCKLTKFLALPFTNNISSSTALFDIVHSGVWGPSLVSVKGVVQDQGSSEKGSAEISTAGATKGTASEVPVVSTAEEDISTAGRTVTYRRRSEEQRTRKDKGKAIMIESEPKKKSKKELEQERLSFAEAIRLEEQMNEEQRAQIARDEEIARQWDEEERQRAMAEAKSTKKIDWNDPSVIRYHALKMKPKTVAQARRNMIKYLKNQGNYKISDFKGMSYNEIRPIFEKVWDFNQHIEPMEHGSEKMKSPEKIEEEDVDTQEEMKEVVKEPGVKRKKSLPRKRRIVKRQKLEEDAEKEELKGFLDIIPREEFAEDVESLSIKYPIVDWKTYTLTENFMYYQIFRGDGSSKNYKVLSEMLEDFDRQDVEELYRLVKERYSASRPEGYDLMLWGDLHTLFEPDEEDEIWKNQHEYNVISWSLYDFCGIHILLMQNGIAIHMLTEKKYPLSQEMISKMLKKKLEVDHESSQAFELLRIDQGVGSTSGIRACALRNFDLGVMELENSQNNALAKLPMLKLGEYEMWEIRIKQYFQIQDYALWEVIENGNSWVPIPVTATETGPSTGLKMTVPSTAEEKICKKNDVKARSLLLMALPNEHQLTFDQYVDAQSMFAAINSYLLSKLTVYSYFLWNTMH</sequence>
<accession>A0ABQ4WF47</accession>
<dbReference type="CDD" id="cd09272">
    <property type="entry name" value="RNase_HI_RT_Ty1"/>
    <property type="match status" value="1"/>
</dbReference>
<reference evidence="3" key="2">
    <citation type="submission" date="2022-01" db="EMBL/GenBank/DDBJ databases">
        <authorList>
            <person name="Yamashiro T."/>
            <person name="Shiraishi A."/>
            <person name="Satake H."/>
            <person name="Nakayama K."/>
        </authorList>
    </citation>
    <scope>NUCLEOTIDE SEQUENCE</scope>
</reference>
<dbReference type="PANTHER" id="PTHR11439:SF461">
    <property type="entry name" value="OS10G0432200 PROTEIN"/>
    <property type="match status" value="1"/>
</dbReference>
<comment type="caution">
    <text evidence="3">The sequence shown here is derived from an EMBL/GenBank/DDBJ whole genome shotgun (WGS) entry which is preliminary data.</text>
</comment>
<name>A0ABQ4WF47_9ASTR</name>
<gene>
    <name evidence="3" type="ORF">Tco_0624860</name>
</gene>
<organism evidence="3 4">
    <name type="scientific">Tanacetum coccineum</name>
    <dbReference type="NCBI Taxonomy" id="301880"/>
    <lineage>
        <taxon>Eukaryota</taxon>
        <taxon>Viridiplantae</taxon>
        <taxon>Streptophyta</taxon>
        <taxon>Embryophyta</taxon>
        <taxon>Tracheophyta</taxon>
        <taxon>Spermatophyta</taxon>
        <taxon>Magnoliopsida</taxon>
        <taxon>eudicotyledons</taxon>
        <taxon>Gunneridae</taxon>
        <taxon>Pentapetalae</taxon>
        <taxon>asterids</taxon>
        <taxon>campanulids</taxon>
        <taxon>Asterales</taxon>
        <taxon>Asteraceae</taxon>
        <taxon>Asteroideae</taxon>
        <taxon>Anthemideae</taxon>
        <taxon>Anthemidinae</taxon>
        <taxon>Tanacetum</taxon>
    </lineage>
</organism>
<feature type="domain" description="Retrovirus-related Pol polyprotein from transposon TNT 1-94-like beta-barrel" evidence="2">
    <location>
        <begin position="207"/>
        <end position="281"/>
    </location>
</feature>
<feature type="compositionally biased region" description="Polar residues" evidence="1">
    <location>
        <begin position="425"/>
        <end position="437"/>
    </location>
</feature>
<evidence type="ECO:0000313" key="4">
    <source>
        <dbReference type="Proteomes" id="UP001151760"/>
    </source>
</evidence>
<feature type="region of interest" description="Disordered" evidence="1">
    <location>
        <begin position="425"/>
        <end position="497"/>
    </location>
</feature>
<feature type="compositionally biased region" description="Basic and acidic residues" evidence="1">
    <location>
        <begin position="486"/>
        <end position="497"/>
    </location>
</feature>
<keyword evidence="4" id="KW-1185">Reference proteome</keyword>
<dbReference type="EMBL" id="BQNB010008590">
    <property type="protein sequence ID" value="GJS51498.1"/>
    <property type="molecule type" value="Genomic_DNA"/>
</dbReference>
<dbReference type="PANTHER" id="PTHR11439">
    <property type="entry name" value="GAG-POL-RELATED RETROTRANSPOSON"/>
    <property type="match status" value="1"/>
</dbReference>
<dbReference type="Pfam" id="PF22936">
    <property type="entry name" value="Pol_BBD"/>
    <property type="match status" value="1"/>
</dbReference>
<evidence type="ECO:0000313" key="3">
    <source>
        <dbReference type="EMBL" id="GJS51498.1"/>
    </source>
</evidence>
<dbReference type="InterPro" id="IPR054722">
    <property type="entry name" value="PolX-like_BBD"/>
</dbReference>
<protein>
    <submittedName>
        <fullName evidence="3">Ribonuclease H-like domain-containing protein</fullName>
    </submittedName>
</protein>
<evidence type="ECO:0000259" key="2">
    <source>
        <dbReference type="Pfam" id="PF22936"/>
    </source>
</evidence>
<proteinExistence type="predicted"/>
<evidence type="ECO:0000256" key="1">
    <source>
        <dbReference type="SAM" id="MobiDB-lite"/>
    </source>
</evidence>